<evidence type="ECO:0000313" key="1">
    <source>
        <dbReference type="EMBL" id="KJV86268.1"/>
    </source>
</evidence>
<gene>
    <name evidence="1" type="ORF">APHCRT_0558</name>
</gene>
<evidence type="ECO:0000313" key="2">
    <source>
        <dbReference type="Proteomes" id="UP000033722"/>
    </source>
</evidence>
<sequence>MAVRVWHMLKKIMRCKSNNMDMHCGIIPCAYHYSPNSEL</sequence>
<reference evidence="1 2" key="1">
    <citation type="submission" date="2015-01" db="EMBL/GenBank/DDBJ databases">
        <title>Genome Sequencing of Rickettsiales.</title>
        <authorList>
            <person name="Daugherty S.C."/>
            <person name="Su Q."/>
            <person name="Abolude K."/>
            <person name="Beier-Sexton M."/>
            <person name="Carlyon J.A."/>
            <person name="Carter R."/>
            <person name="Day N.P."/>
            <person name="Dumler S.J."/>
            <person name="Dyachenko V."/>
            <person name="Godinez A."/>
            <person name="Kurtti T.J."/>
            <person name="Lichay M."/>
            <person name="Mullins K.E."/>
            <person name="Ott S."/>
            <person name="Pappas-Brown V."/>
            <person name="Paris D.H."/>
            <person name="Patel P."/>
            <person name="Richards A.L."/>
            <person name="Sadzewicz L."/>
            <person name="Sears K."/>
            <person name="Seidman D."/>
            <person name="Sengamalay N."/>
            <person name="Stenos J."/>
            <person name="Tallon L.J."/>
            <person name="Vincent G."/>
            <person name="Fraser C.M."/>
            <person name="Munderloh U."/>
            <person name="Dunning-Hotopp J.C."/>
        </authorList>
    </citation>
    <scope>NUCLEOTIDE SEQUENCE [LARGE SCALE GENOMIC DNA]</scope>
    <source>
        <strain evidence="1 2">CRT53-1</strain>
    </source>
</reference>
<dbReference type="AlphaFoldDB" id="A0A0F3Q198"/>
<protein>
    <submittedName>
        <fullName evidence="1">Uncharacterized protein</fullName>
    </submittedName>
</protein>
<dbReference type="EMBL" id="LAOD01000016">
    <property type="protein sequence ID" value="KJV86268.1"/>
    <property type="molecule type" value="Genomic_DNA"/>
</dbReference>
<dbReference type="Proteomes" id="UP000033722">
    <property type="component" value="Unassembled WGS sequence"/>
</dbReference>
<accession>A0A0F3Q198</accession>
<name>A0A0F3Q198_ANAPH</name>
<organism evidence="1 2">
    <name type="scientific">Anaplasma phagocytophilum str. CRT53-1</name>
    <dbReference type="NCBI Taxonomy" id="1359157"/>
    <lineage>
        <taxon>Bacteria</taxon>
        <taxon>Pseudomonadati</taxon>
        <taxon>Pseudomonadota</taxon>
        <taxon>Alphaproteobacteria</taxon>
        <taxon>Rickettsiales</taxon>
        <taxon>Anaplasmataceae</taxon>
        <taxon>Anaplasma</taxon>
        <taxon>phagocytophilum group</taxon>
    </lineage>
</organism>
<proteinExistence type="predicted"/>
<dbReference type="PATRIC" id="fig|1359157.3.peg.220"/>
<comment type="caution">
    <text evidence="1">The sequence shown here is derived from an EMBL/GenBank/DDBJ whole genome shotgun (WGS) entry which is preliminary data.</text>
</comment>